<reference evidence="1 2" key="1">
    <citation type="submission" date="2019-03" db="EMBL/GenBank/DDBJ databases">
        <title>Genomic Encyclopedia of Type Strains, Phase IV (KMG-IV): sequencing the most valuable type-strain genomes for metagenomic binning, comparative biology and taxonomic classification.</title>
        <authorList>
            <person name="Goeker M."/>
        </authorList>
    </citation>
    <scope>NUCLEOTIDE SEQUENCE [LARGE SCALE GENOMIC DNA]</scope>
    <source>
        <strain evidence="1 2">DSM 102940</strain>
    </source>
</reference>
<name>A0A4R2KEK6_9FIRM</name>
<protein>
    <submittedName>
        <fullName evidence="1">Uncharacterized protein</fullName>
    </submittedName>
</protein>
<dbReference type="EMBL" id="SLWV01000025">
    <property type="protein sequence ID" value="TCO70637.1"/>
    <property type="molecule type" value="Genomic_DNA"/>
</dbReference>
<evidence type="ECO:0000313" key="1">
    <source>
        <dbReference type="EMBL" id="TCO70637.1"/>
    </source>
</evidence>
<dbReference type="AlphaFoldDB" id="A0A4R2KEK6"/>
<keyword evidence="2" id="KW-1185">Reference proteome</keyword>
<sequence>MSVCYTRLMTRKKAKQKHDLEKITEKYDENTSQPAFTQKINRSSIPYKEVEKILDVLVKREKDHTAFILCDLSLIFHM</sequence>
<organism evidence="1 2">
    <name type="scientific">Marinisporobacter balticus</name>
    <dbReference type="NCBI Taxonomy" id="2018667"/>
    <lineage>
        <taxon>Bacteria</taxon>
        <taxon>Bacillati</taxon>
        <taxon>Bacillota</taxon>
        <taxon>Clostridia</taxon>
        <taxon>Peptostreptococcales</taxon>
        <taxon>Thermotaleaceae</taxon>
        <taxon>Marinisporobacter</taxon>
    </lineage>
</organism>
<evidence type="ECO:0000313" key="2">
    <source>
        <dbReference type="Proteomes" id="UP000294919"/>
    </source>
</evidence>
<dbReference type="Proteomes" id="UP000294919">
    <property type="component" value="Unassembled WGS sequence"/>
</dbReference>
<accession>A0A4R2KEK6</accession>
<gene>
    <name evidence="1" type="ORF">EV214_1257</name>
</gene>
<comment type="caution">
    <text evidence="1">The sequence shown here is derived from an EMBL/GenBank/DDBJ whole genome shotgun (WGS) entry which is preliminary data.</text>
</comment>
<proteinExistence type="predicted"/>